<evidence type="ECO:0000313" key="10">
    <source>
        <dbReference type="EMBL" id="GFM98972.1"/>
    </source>
</evidence>
<evidence type="ECO:0000256" key="4">
    <source>
        <dbReference type="ARBA" id="ARBA00022692"/>
    </source>
</evidence>
<sequence>MSSTVPVTTVPPVEPHDAARAGRPEREHRYDVDLIRLLASVGVILCHSGSAFLDAVGRTEAGGPGVYWAGIVGDSASRFAVPVFFAIAGWVVLVGAPPKDGRRLRQRIVRILVPLGAWTALYLAWGRWRGTNDGPVTGLARDALFGSVRPAFHLWYLYAYVPVVLLLAFVVMVRSGKRPWGLAAALLGLALAPVLLGDVGRITGWDMPRLGWTFAPYQLVYAVAGALLVALPAGAAGRWRALWALVAVAGFAGVAWYQHDIHYAIPYGSLFVALFTAGVLLSLHRLPIPGRLRPHLVRLGNASFGAYLVHLMVLTALSRWFVSDGLGPAAAVASLVGLVAATTLLSFGAALLWARVGLTRLLG</sequence>
<accession>A0A7J0C951</accession>
<feature type="transmembrane region" description="Helical" evidence="8">
    <location>
        <begin position="217"/>
        <end position="234"/>
    </location>
</feature>
<dbReference type="InterPro" id="IPR002656">
    <property type="entry name" value="Acyl_transf_3_dom"/>
</dbReference>
<dbReference type="EMBL" id="JACCCF010000001">
    <property type="protein sequence ID" value="NYE42566.1"/>
    <property type="molecule type" value="Genomic_DNA"/>
</dbReference>
<keyword evidence="11" id="KW-0012">Acyltransferase</keyword>
<feature type="transmembrane region" description="Helical" evidence="8">
    <location>
        <begin position="304"/>
        <end position="322"/>
    </location>
</feature>
<dbReference type="Proteomes" id="UP000498980">
    <property type="component" value="Unassembled WGS sequence"/>
</dbReference>
<evidence type="ECO:0000313" key="11">
    <source>
        <dbReference type="EMBL" id="NYE42566.1"/>
    </source>
</evidence>
<evidence type="ECO:0000256" key="5">
    <source>
        <dbReference type="ARBA" id="ARBA00022989"/>
    </source>
</evidence>
<evidence type="ECO:0000256" key="1">
    <source>
        <dbReference type="ARBA" id="ARBA00004651"/>
    </source>
</evidence>
<keyword evidence="6 8" id="KW-0472">Membrane</keyword>
<feature type="compositionally biased region" description="Basic and acidic residues" evidence="7">
    <location>
        <begin position="14"/>
        <end position="25"/>
    </location>
</feature>
<keyword evidence="5 8" id="KW-1133">Transmembrane helix</keyword>
<comment type="caution">
    <text evidence="10">The sequence shown here is derived from an EMBL/GenBank/DDBJ whole genome shotgun (WGS) entry which is preliminary data.</text>
</comment>
<evidence type="ECO:0000313" key="12">
    <source>
        <dbReference type="Proteomes" id="UP000498980"/>
    </source>
</evidence>
<dbReference type="Pfam" id="PF01757">
    <property type="entry name" value="Acyl_transf_3"/>
    <property type="match status" value="1"/>
</dbReference>
<dbReference type="AlphaFoldDB" id="A0A7J0C951"/>
<evidence type="ECO:0000256" key="6">
    <source>
        <dbReference type="ARBA" id="ARBA00023136"/>
    </source>
</evidence>
<keyword evidence="12" id="KW-1185">Reference proteome</keyword>
<dbReference type="GO" id="GO:0016413">
    <property type="term" value="F:O-acetyltransferase activity"/>
    <property type="evidence" value="ECO:0007669"/>
    <property type="project" value="TreeGrafter"/>
</dbReference>
<reference evidence="11 13" key="2">
    <citation type="submission" date="2020-07" db="EMBL/GenBank/DDBJ databases">
        <title>Sequencing the genomes of 1000 actinobacteria strains.</title>
        <authorList>
            <person name="Klenk H.-P."/>
        </authorList>
    </citation>
    <scope>NUCLEOTIDE SEQUENCE [LARGE SCALE GENOMIC DNA]</scope>
    <source>
        <strain evidence="11 13">DSM 41455</strain>
    </source>
</reference>
<feature type="domain" description="Acyltransferase 3" evidence="9">
    <location>
        <begin position="30"/>
        <end position="347"/>
    </location>
</feature>
<comment type="similarity">
    <text evidence="2">Belongs to the acyltransferase 3 family.</text>
</comment>
<feature type="transmembrane region" description="Helical" evidence="8">
    <location>
        <begin position="241"/>
        <end position="258"/>
    </location>
</feature>
<evidence type="ECO:0000256" key="2">
    <source>
        <dbReference type="ARBA" id="ARBA00007400"/>
    </source>
</evidence>
<evidence type="ECO:0000256" key="8">
    <source>
        <dbReference type="SAM" id="Phobius"/>
    </source>
</evidence>
<evidence type="ECO:0000256" key="7">
    <source>
        <dbReference type="SAM" id="MobiDB-lite"/>
    </source>
</evidence>
<evidence type="ECO:0000256" key="3">
    <source>
        <dbReference type="ARBA" id="ARBA00022475"/>
    </source>
</evidence>
<evidence type="ECO:0000313" key="13">
    <source>
        <dbReference type="Proteomes" id="UP000530403"/>
    </source>
</evidence>
<feature type="transmembrane region" description="Helical" evidence="8">
    <location>
        <begin position="34"/>
        <end position="56"/>
    </location>
</feature>
<feature type="transmembrane region" description="Helical" evidence="8">
    <location>
        <begin position="264"/>
        <end position="283"/>
    </location>
</feature>
<keyword evidence="11" id="KW-0808">Transferase</keyword>
<reference evidence="10 12" key="1">
    <citation type="submission" date="2020-05" db="EMBL/GenBank/DDBJ databases">
        <title>Whole genome shotgun sequence of Streptomyces fulvorobeus NBRC 15897.</title>
        <authorList>
            <person name="Komaki H."/>
            <person name="Tamura T."/>
        </authorList>
    </citation>
    <scope>NUCLEOTIDE SEQUENCE [LARGE SCALE GENOMIC DNA]</scope>
    <source>
        <strain evidence="10 12">NBRC 15897</strain>
    </source>
</reference>
<feature type="compositionally biased region" description="Low complexity" evidence="7">
    <location>
        <begin position="1"/>
        <end position="11"/>
    </location>
</feature>
<feature type="transmembrane region" description="Helical" evidence="8">
    <location>
        <begin position="180"/>
        <end position="197"/>
    </location>
</feature>
<feature type="region of interest" description="Disordered" evidence="7">
    <location>
        <begin position="1"/>
        <end position="25"/>
    </location>
</feature>
<gene>
    <name evidence="11" type="ORF">HEB29_003577</name>
    <name evidence="10" type="ORF">Sfulv_37830</name>
</gene>
<feature type="transmembrane region" description="Helical" evidence="8">
    <location>
        <begin position="108"/>
        <end position="125"/>
    </location>
</feature>
<comment type="subcellular location">
    <subcellularLocation>
        <location evidence="1">Cell membrane</location>
        <topology evidence="1">Multi-pass membrane protein</topology>
    </subcellularLocation>
</comment>
<feature type="transmembrane region" description="Helical" evidence="8">
    <location>
        <begin position="155"/>
        <end position="173"/>
    </location>
</feature>
<dbReference type="RefSeq" id="WP_173315320.1">
    <property type="nucleotide sequence ID" value="NZ_BAAAUE010000009.1"/>
</dbReference>
<feature type="transmembrane region" description="Helical" evidence="8">
    <location>
        <begin position="328"/>
        <end position="354"/>
    </location>
</feature>
<evidence type="ECO:0000259" key="9">
    <source>
        <dbReference type="Pfam" id="PF01757"/>
    </source>
</evidence>
<name>A0A7J0C951_9ACTN</name>
<dbReference type="GO" id="GO:0009246">
    <property type="term" value="P:enterobacterial common antigen biosynthetic process"/>
    <property type="evidence" value="ECO:0007669"/>
    <property type="project" value="TreeGrafter"/>
</dbReference>
<organism evidence="10 12">
    <name type="scientific">Streptomyces fulvorobeus</name>
    <dbReference type="NCBI Taxonomy" id="284028"/>
    <lineage>
        <taxon>Bacteria</taxon>
        <taxon>Bacillati</taxon>
        <taxon>Actinomycetota</taxon>
        <taxon>Actinomycetes</taxon>
        <taxon>Kitasatosporales</taxon>
        <taxon>Streptomycetaceae</taxon>
        <taxon>Streptomyces</taxon>
    </lineage>
</organism>
<dbReference type="EMBL" id="BLWC01000001">
    <property type="protein sequence ID" value="GFM98972.1"/>
    <property type="molecule type" value="Genomic_DNA"/>
</dbReference>
<dbReference type="Proteomes" id="UP000530403">
    <property type="component" value="Unassembled WGS sequence"/>
</dbReference>
<proteinExistence type="inferred from homology"/>
<feature type="transmembrane region" description="Helical" evidence="8">
    <location>
        <begin position="76"/>
        <end position="96"/>
    </location>
</feature>
<dbReference type="PANTHER" id="PTHR40074:SF2">
    <property type="entry name" value="O-ACETYLTRANSFERASE WECH"/>
    <property type="match status" value="1"/>
</dbReference>
<keyword evidence="4 8" id="KW-0812">Transmembrane</keyword>
<dbReference type="GO" id="GO:0005886">
    <property type="term" value="C:plasma membrane"/>
    <property type="evidence" value="ECO:0007669"/>
    <property type="project" value="UniProtKB-SubCell"/>
</dbReference>
<dbReference type="PANTHER" id="PTHR40074">
    <property type="entry name" value="O-ACETYLTRANSFERASE WECH"/>
    <property type="match status" value="1"/>
</dbReference>
<protein>
    <submittedName>
        <fullName evidence="11">Surface polysaccharide O-acyltransferase-like enzyme</fullName>
    </submittedName>
</protein>
<keyword evidence="3" id="KW-1003">Cell membrane</keyword>